<keyword evidence="2" id="KW-0521">NADP</keyword>
<dbReference type="InterPro" id="IPR002347">
    <property type="entry name" value="SDR_fam"/>
</dbReference>
<comment type="similarity">
    <text evidence="1">Belongs to the short-chain dehydrogenases/reductases (SDR) family.</text>
</comment>
<dbReference type="FunFam" id="3.40.50.720:FF:000084">
    <property type="entry name" value="Short-chain dehydrogenase reductase"/>
    <property type="match status" value="1"/>
</dbReference>
<dbReference type="AlphaFoldDB" id="A0A239PVV7"/>
<dbReference type="Pfam" id="PF13561">
    <property type="entry name" value="adh_short_C2"/>
    <property type="match status" value="1"/>
</dbReference>
<dbReference type="PRINTS" id="PR00080">
    <property type="entry name" value="SDRFAMILY"/>
</dbReference>
<dbReference type="PANTHER" id="PTHR43618">
    <property type="entry name" value="7-ALPHA-HYDROXYSTEROID DEHYDROGENASE"/>
    <property type="match status" value="1"/>
</dbReference>
<gene>
    <name evidence="4" type="ORF">SAMN06297382_2071</name>
</gene>
<name>A0A239PVV7_9PROT</name>
<dbReference type="PANTHER" id="PTHR43618:SF8">
    <property type="entry name" value="7ALPHA-HYDROXYSTEROID DEHYDROGENASE"/>
    <property type="match status" value="1"/>
</dbReference>
<evidence type="ECO:0000256" key="2">
    <source>
        <dbReference type="ARBA" id="ARBA00022857"/>
    </source>
</evidence>
<dbReference type="GO" id="GO:0005829">
    <property type="term" value="C:cytosol"/>
    <property type="evidence" value="ECO:0007669"/>
    <property type="project" value="TreeGrafter"/>
</dbReference>
<evidence type="ECO:0000313" key="5">
    <source>
        <dbReference type="Proteomes" id="UP000198346"/>
    </source>
</evidence>
<organism evidence="4 5">
    <name type="scientific">Amphiplicatus metriothermophilus</name>
    <dbReference type="NCBI Taxonomy" id="1519374"/>
    <lineage>
        <taxon>Bacteria</taxon>
        <taxon>Pseudomonadati</taxon>
        <taxon>Pseudomonadota</taxon>
        <taxon>Alphaproteobacteria</taxon>
        <taxon>Parvularculales</taxon>
        <taxon>Parvularculaceae</taxon>
        <taxon>Amphiplicatus</taxon>
    </lineage>
</organism>
<accession>A0A239PVV7</accession>
<protein>
    <submittedName>
        <fullName evidence="4">NAD(P)-dependent dehydrogenase, short-chain alcohol dehydrogenase family</fullName>
    </submittedName>
</protein>
<evidence type="ECO:0000256" key="3">
    <source>
        <dbReference type="ARBA" id="ARBA00023002"/>
    </source>
</evidence>
<evidence type="ECO:0000313" key="4">
    <source>
        <dbReference type="EMBL" id="SNT74163.1"/>
    </source>
</evidence>
<dbReference type="SUPFAM" id="SSF51735">
    <property type="entry name" value="NAD(P)-binding Rossmann-fold domains"/>
    <property type="match status" value="1"/>
</dbReference>
<dbReference type="GO" id="GO:0008709">
    <property type="term" value="F:cholate 7-alpha-dehydrogenase (NAD+) activity"/>
    <property type="evidence" value="ECO:0007669"/>
    <property type="project" value="TreeGrafter"/>
</dbReference>
<evidence type="ECO:0000256" key="1">
    <source>
        <dbReference type="ARBA" id="ARBA00006484"/>
    </source>
</evidence>
<keyword evidence="5" id="KW-1185">Reference proteome</keyword>
<dbReference type="InterPro" id="IPR052178">
    <property type="entry name" value="Sec_Metab_Biosynth_SDR"/>
</dbReference>
<dbReference type="EMBL" id="FZQA01000004">
    <property type="protein sequence ID" value="SNT74163.1"/>
    <property type="molecule type" value="Genomic_DNA"/>
</dbReference>
<sequence length="263" mass="27829">MMKDLFSLEGRVALVTGGSRGIGRMIAQGFVEQGAKVYISSRKADQCDATAAELSQGGGQCISLPQDVSTVEGCKALAEKLAAKEKSLDILVNNAGAAWGAPFDEFPEHGWDKVMNLNVKSLFFLTQALHGLLKAAASPERPAKVINIASIDGIRINPWETYSYQASKAAVIHLTRRMAARLIEDDIAVSGVAPGAFASEMNRVARDAGDEVAKRVPARRIGRPEDMAGAAVFLASKAGDYVVGDTLAVDGGVAYCTTTSIDR</sequence>
<keyword evidence="3" id="KW-0560">Oxidoreductase</keyword>
<dbReference type="PRINTS" id="PR00081">
    <property type="entry name" value="GDHRDH"/>
</dbReference>
<proteinExistence type="inferred from homology"/>
<dbReference type="OrthoDB" id="9803333at2"/>
<dbReference type="Gene3D" id="3.40.50.720">
    <property type="entry name" value="NAD(P)-binding Rossmann-like Domain"/>
    <property type="match status" value="1"/>
</dbReference>
<dbReference type="Proteomes" id="UP000198346">
    <property type="component" value="Unassembled WGS sequence"/>
</dbReference>
<dbReference type="InterPro" id="IPR036291">
    <property type="entry name" value="NAD(P)-bd_dom_sf"/>
</dbReference>
<dbReference type="RefSeq" id="WP_089412538.1">
    <property type="nucleotide sequence ID" value="NZ_FZQA01000004.1"/>
</dbReference>
<reference evidence="4 5" key="1">
    <citation type="submission" date="2017-07" db="EMBL/GenBank/DDBJ databases">
        <authorList>
            <person name="Sun Z.S."/>
            <person name="Albrecht U."/>
            <person name="Echele G."/>
            <person name="Lee C.C."/>
        </authorList>
    </citation>
    <scope>NUCLEOTIDE SEQUENCE [LARGE SCALE GENOMIC DNA]</scope>
    <source>
        <strain evidence="4 5">CGMCC 1.12710</strain>
    </source>
</reference>